<dbReference type="InterPro" id="IPR003594">
    <property type="entry name" value="HATPase_dom"/>
</dbReference>
<evidence type="ECO:0000259" key="3">
    <source>
        <dbReference type="Pfam" id="PF13581"/>
    </source>
</evidence>
<feature type="domain" description="Histidine kinase/HSP90-like ATPase" evidence="3">
    <location>
        <begin position="50"/>
        <end position="163"/>
    </location>
</feature>
<dbReference type="Proteomes" id="UP000265768">
    <property type="component" value="Unassembled WGS sequence"/>
</dbReference>
<protein>
    <submittedName>
        <fullName evidence="4">ATP-binding protein</fullName>
    </submittedName>
</protein>
<evidence type="ECO:0000313" key="5">
    <source>
        <dbReference type="Proteomes" id="UP000265768"/>
    </source>
</evidence>
<dbReference type="AlphaFoldDB" id="A0A3A4AV82"/>
<gene>
    <name evidence="4" type="ORF">D5H75_06570</name>
</gene>
<dbReference type="SUPFAM" id="SSF55874">
    <property type="entry name" value="ATPase domain of HSP90 chaperone/DNA topoisomerase II/histidine kinase"/>
    <property type="match status" value="1"/>
</dbReference>
<evidence type="ECO:0000256" key="2">
    <source>
        <dbReference type="SAM" id="MobiDB-lite"/>
    </source>
</evidence>
<keyword evidence="4" id="KW-0067">ATP-binding</keyword>
<dbReference type="OrthoDB" id="3530473at2"/>
<comment type="caution">
    <text evidence="4">The sequence shown here is derived from an EMBL/GenBank/DDBJ whole genome shotgun (WGS) entry which is preliminary data.</text>
</comment>
<dbReference type="EMBL" id="QZEY01000002">
    <property type="protein sequence ID" value="RJL34140.1"/>
    <property type="molecule type" value="Genomic_DNA"/>
</dbReference>
<organism evidence="4 5">
    <name type="scientific">Bailinhaonella thermotolerans</name>
    <dbReference type="NCBI Taxonomy" id="1070861"/>
    <lineage>
        <taxon>Bacteria</taxon>
        <taxon>Bacillati</taxon>
        <taxon>Actinomycetota</taxon>
        <taxon>Actinomycetes</taxon>
        <taxon>Streptosporangiales</taxon>
        <taxon>Streptosporangiaceae</taxon>
        <taxon>Bailinhaonella</taxon>
    </lineage>
</organism>
<keyword evidence="1" id="KW-0723">Serine/threonine-protein kinase</keyword>
<keyword evidence="5" id="KW-1185">Reference proteome</keyword>
<dbReference type="Gene3D" id="3.30.565.10">
    <property type="entry name" value="Histidine kinase-like ATPase, C-terminal domain"/>
    <property type="match status" value="1"/>
</dbReference>
<dbReference type="Pfam" id="PF13581">
    <property type="entry name" value="HATPase_c_2"/>
    <property type="match status" value="1"/>
</dbReference>
<reference evidence="4 5" key="1">
    <citation type="submission" date="2018-09" db="EMBL/GenBank/DDBJ databases">
        <title>YIM 75507 draft genome.</title>
        <authorList>
            <person name="Tang S."/>
            <person name="Feng Y."/>
        </authorList>
    </citation>
    <scope>NUCLEOTIDE SEQUENCE [LARGE SCALE GENOMIC DNA]</scope>
    <source>
        <strain evidence="4 5">YIM 75507</strain>
    </source>
</reference>
<dbReference type="PANTHER" id="PTHR35526:SF3">
    <property type="entry name" value="ANTI-SIGMA-F FACTOR RSBW"/>
    <property type="match status" value="1"/>
</dbReference>
<dbReference type="GO" id="GO:0004674">
    <property type="term" value="F:protein serine/threonine kinase activity"/>
    <property type="evidence" value="ECO:0007669"/>
    <property type="project" value="UniProtKB-KW"/>
</dbReference>
<dbReference type="InterPro" id="IPR036890">
    <property type="entry name" value="HATPase_C_sf"/>
</dbReference>
<dbReference type="CDD" id="cd16936">
    <property type="entry name" value="HATPase_RsbW-like"/>
    <property type="match status" value="1"/>
</dbReference>
<dbReference type="InterPro" id="IPR050267">
    <property type="entry name" value="Anti-sigma-factor_SerPK"/>
</dbReference>
<feature type="region of interest" description="Disordered" evidence="2">
    <location>
        <begin position="1"/>
        <end position="45"/>
    </location>
</feature>
<sequence>MRGRRRGRGTGDERGERGATMTQSRGEGPQDDQHRQPAGGPPSPVVLVVALPGEVRTARRHVRRVLGQGHPAVRDVELLVSELVTNSVQHSDSAGDGLVRVEVTNADGVVRVEVEDDGSPDSVPCMSADHYSADNGRGMLLVDALATTWGVLREKGRTTTWFTLKY</sequence>
<evidence type="ECO:0000256" key="1">
    <source>
        <dbReference type="ARBA" id="ARBA00022527"/>
    </source>
</evidence>
<name>A0A3A4AV82_9ACTN</name>
<keyword evidence="1" id="KW-0808">Transferase</keyword>
<proteinExistence type="predicted"/>
<dbReference type="GO" id="GO:0005524">
    <property type="term" value="F:ATP binding"/>
    <property type="evidence" value="ECO:0007669"/>
    <property type="project" value="UniProtKB-KW"/>
</dbReference>
<dbReference type="PANTHER" id="PTHR35526">
    <property type="entry name" value="ANTI-SIGMA-F FACTOR RSBW-RELATED"/>
    <property type="match status" value="1"/>
</dbReference>
<keyword evidence="4" id="KW-0547">Nucleotide-binding</keyword>
<keyword evidence="1" id="KW-0418">Kinase</keyword>
<accession>A0A3A4AV82</accession>
<evidence type="ECO:0000313" key="4">
    <source>
        <dbReference type="EMBL" id="RJL34140.1"/>
    </source>
</evidence>